<sequence length="254" mass="27282">MASARYRQIADELRELIATGVYPPGSTLPGQAELLTMYGTSTATLAAATRILTDAGVISRNVERGRLVVQDPRPVYIDLTLAIPPGNGRGPWETACHRAGRTGTMQPISVTQVPAEPDVAQALQVSVGTIVVRRARHAALDDQMVMLDTAYYPLAIVEDTPVAGTGKVVGGIWAALIAAGILDPVTARVRELISSRTATKDEAKSLRLREGASVLTAERVTRDGEARPVELLHRVANERRVRFESDSMPLTQLA</sequence>
<dbReference type="InterPro" id="IPR000524">
    <property type="entry name" value="Tscrpt_reg_HTH_GntR"/>
</dbReference>
<evidence type="ECO:0000259" key="4">
    <source>
        <dbReference type="PROSITE" id="PS50949"/>
    </source>
</evidence>
<dbReference type="InterPro" id="IPR050679">
    <property type="entry name" value="Bact_HTH_transcr_reg"/>
</dbReference>
<dbReference type="SUPFAM" id="SSF64288">
    <property type="entry name" value="Chorismate lyase-like"/>
    <property type="match status" value="1"/>
</dbReference>
<dbReference type="InterPro" id="IPR011663">
    <property type="entry name" value="UTRA"/>
</dbReference>
<dbReference type="EMBL" id="JAUSQU010000001">
    <property type="protein sequence ID" value="MDP9843225.1"/>
    <property type="molecule type" value="Genomic_DNA"/>
</dbReference>
<evidence type="ECO:0000256" key="2">
    <source>
        <dbReference type="ARBA" id="ARBA00023125"/>
    </source>
</evidence>
<proteinExistence type="predicted"/>
<gene>
    <name evidence="5" type="ORF">J2853_002436</name>
</gene>
<dbReference type="InterPro" id="IPR036388">
    <property type="entry name" value="WH-like_DNA-bd_sf"/>
</dbReference>
<dbReference type="Pfam" id="PF07702">
    <property type="entry name" value="UTRA"/>
    <property type="match status" value="1"/>
</dbReference>
<dbReference type="InterPro" id="IPR036390">
    <property type="entry name" value="WH_DNA-bd_sf"/>
</dbReference>
<keyword evidence="2" id="KW-0238">DNA-binding</keyword>
<dbReference type="RefSeq" id="WP_307557281.1">
    <property type="nucleotide sequence ID" value="NZ_JAUSQU010000001.1"/>
</dbReference>
<organism evidence="5 6">
    <name type="scientific">Streptosporangium lutulentum</name>
    <dbReference type="NCBI Taxonomy" id="1461250"/>
    <lineage>
        <taxon>Bacteria</taxon>
        <taxon>Bacillati</taxon>
        <taxon>Actinomycetota</taxon>
        <taxon>Actinomycetes</taxon>
        <taxon>Streptosporangiales</taxon>
        <taxon>Streptosporangiaceae</taxon>
        <taxon>Streptosporangium</taxon>
    </lineage>
</organism>
<accession>A0ABT9Q8Z5</accession>
<dbReference type="PANTHER" id="PTHR44846">
    <property type="entry name" value="MANNOSYL-D-GLYCERATE TRANSPORT/METABOLISM SYSTEM REPRESSOR MNGR-RELATED"/>
    <property type="match status" value="1"/>
</dbReference>
<feature type="domain" description="HTH gntR-type" evidence="4">
    <location>
        <begin position="3"/>
        <end position="71"/>
    </location>
</feature>
<comment type="caution">
    <text evidence="5">The sequence shown here is derived from an EMBL/GenBank/DDBJ whole genome shotgun (WGS) entry which is preliminary data.</text>
</comment>
<dbReference type="Proteomes" id="UP001225356">
    <property type="component" value="Unassembled WGS sequence"/>
</dbReference>
<keyword evidence="3" id="KW-0804">Transcription</keyword>
<dbReference type="Pfam" id="PF00392">
    <property type="entry name" value="GntR"/>
    <property type="match status" value="1"/>
</dbReference>
<name>A0ABT9Q8Z5_9ACTN</name>
<reference evidence="5 6" key="1">
    <citation type="submission" date="2023-07" db="EMBL/GenBank/DDBJ databases">
        <title>Sequencing the genomes of 1000 actinobacteria strains.</title>
        <authorList>
            <person name="Klenk H.-P."/>
        </authorList>
    </citation>
    <scope>NUCLEOTIDE SEQUENCE [LARGE SCALE GENOMIC DNA]</scope>
    <source>
        <strain evidence="5 6">DSM 46740</strain>
    </source>
</reference>
<dbReference type="InterPro" id="IPR028978">
    <property type="entry name" value="Chorismate_lyase_/UTRA_dom_sf"/>
</dbReference>
<evidence type="ECO:0000313" key="5">
    <source>
        <dbReference type="EMBL" id="MDP9843225.1"/>
    </source>
</evidence>
<evidence type="ECO:0000256" key="3">
    <source>
        <dbReference type="ARBA" id="ARBA00023163"/>
    </source>
</evidence>
<dbReference type="PANTHER" id="PTHR44846:SF17">
    <property type="entry name" value="GNTR-FAMILY TRANSCRIPTIONAL REGULATOR"/>
    <property type="match status" value="1"/>
</dbReference>
<evidence type="ECO:0000256" key="1">
    <source>
        <dbReference type="ARBA" id="ARBA00023015"/>
    </source>
</evidence>
<dbReference type="Gene3D" id="1.10.10.10">
    <property type="entry name" value="Winged helix-like DNA-binding domain superfamily/Winged helix DNA-binding domain"/>
    <property type="match status" value="1"/>
</dbReference>
<keyword evidence="1" id="KW-0805">Transcription regulation</keyword>
<evidence type="ECO:0000313" key="6">
    <source>
        <dbReference type="Proteomes" id="UP001225356"/>
    </source>
</evidence>
<dbReference type="Gene3D" id="3.40.1410.10">
    <property type="entry name" value="Chorismate lyase-like"/>
    <property type="match status" value="1"/>
</dbReference>
<dbReference type="SMART" id="SM00866">
    <property type="entry name" value="UTRA"/>
    <property type="match status" value="1"/>
</dbReference>
<dbReference type="SUPFAM" id="SSF46785">
    <property type="entry name" value="Winged helix' DNA-binding domain"/>
    <property type="match status" value="1"/>
</dbReference>
<protein>
    <submittedName>
        <fullName evidence="5">GntR family transcriptional regulator</fullName>
    </submittedName>
</protein>
<keyword evidence="6" id="KW-1185">Reference proteome</keyword>
<dbReference type="PROSITE" id="PS50949">
    <property type="entry name" value="HTH_GNTR"/>
    <property type="match status" value="1"/>
</dbReference>
<dbReference type="SMART" id="SM00345">
    <property type="entry name" value="HTH_GNTR"/>
    <property type="match status" value="1"/>
</dbReference>